<gene>
    <name evidence="1" type="ORF">QEZ41_06945</name>
</gene>
<dbReference type="Proteomes" id="UP001241056">
    <property type="component" value="Unassembled WGS sequence"/>
</dbReference>
<dbReference type="NCBIfam" id="NF046101">
    <property type="entry name" value="PA3496_fam"/>
    <property type="match status" value="1"/>
</dbReference>
<dbReference type="EMBL" id="JAUCDY010000006">
    <property type="protein sequence ID" value="MDM7858013.1"/>
    <property type="molecule type" value="Genomic_DNA"/>
</dbReference>
<proteinExistence type="predicted"/>
<evidence type="ECO:0000313" key="2">
    <source>
        <dbReference type="Proteomes" id="UP001241056"/>
    </source>
</evidence>
<comment type="caution">
    <text evidence="1">The sequence shown here is derived from an EMBL/GenBank/DDBJ whole genome shotgun (WGS) entry which is preliminary data.</text>
</comment>
<evidence type="ECO:0000313" key="1">
    <source>
        <dbReference type="EMBL" id="MDM7858013.1"/>
    </source>
</evidence>
<keyword evidence="2" id="KW-1185">Reference proteome</keyword>
<dbReference type="RefSeq" id="WP_289410666.1">
    <property type="nucleotide sequence ID" value="NZ_JAUCDY010000006.1"/>
</dbReference>
<reference evidence="1 2" key="1">
    <citation type="submission" date="2023-06" db="EMBL/GenBank/DDBJ databases">
        <title>Thiopseudomonas sp. CY1220 draft genome sequence.</title>
        <authorList>
            <person name="Zhao G."/>
            <person name="An M."/>
        </authorList>
    </citation>
    <scope>NUCLEOTIDE SEQUENCE [LARGE SCALE GENOMIC DNA]</scope>
    <source>
        <strain evidence="1 2">CY1220</strain>
    </source>
</reference>
<sequence>MSKEELELDDDFVDDEEVSIDDAEVIVEESKNTLTKRRIIDNLLEERRLNKELSDYDYELD</sequence>
<dbReference type="InterPro" id="IPR058510">
    <property type="entry name" value="DUF8197"/>
</dbReference>
<protein>
    <recommendedName>
        <fullName evidence="3">Leucyl-tRNA synthetase</fullName>
    </recommendedName>
</protein>
<evidence type="ECO:0008006" key="3">
    <source>
        <dbReference type="Google" id="ProtNLM"/>
    </source>
</evidence>
<accession>A0ABT7SP94</accession>
<dbReference type="Pfam" id="PF26620">
    <property type="entry name" value="DUF8197"/>
    <property type="match status" value="1"/>
</dbReference>
<name>A0ABT7SP94_9GAMM</name>
<dbReference type="InterPro" id="IPR058059">
    <property type="entry name" value="PA3496-like"/>
</dbReference>
<organism evidence="1 2">
    <name type="scientific">Thiopseudomonas acetoxidans</name>
    <dbReference type="NCBI Taxonomy" id="3041622"/>
    <lineage>
        <taxon>Bacteria</taxon>
        <taxon>Pseudomonadati</taxon>
        <taxon>Pseudomonadota</taxon>
        <taxon>Gammaproteobacteria</taxon>
        <taxon>Pseudomonadales</taxon>
        <taxon>Pseudomonadaceae</taxon>
        <taxon>Thiopseudomonas</taxon>
    </lineage>
</organism>